<reference evidence="2 3" key="1">
    <citation type="submission" date="2013-07" db="EMBL/GenBank/DDBJ databases">
        <authorList>
            <person name="Genoscope - CEA"/>
        </authorList>
    </citation>
    <scope>NUCLEOTIDE SEQUENCE [LARGE SCALE GENOMIC DNA]</scope>
    <source>
        <strain evidence="3">FRM16 / DSM 17909</strain>
    </source>
</reference>
<name>A0A068QWP4_9GAMM</name>
<evidence type="ECO:0008006" key="4">
    <source>
        <dbReference type="Google" id="ProtNLM"/>
    </source>
</evidence>
<keyword evidence="1" id="KW-0732">Signal</keyword>
<accession>A0A068QWP4</accession>
<dbReference type="HOGENOM" id="CLU_155233_2_0_6"/>
<evidence type="ECO:0000256" key="1">
    <source>
        <dbReference type="SAM" id="SignalP"/>
    </source>
</evidence>
<dbReference type="EMBL" id="FO704550">
    <property type="protein sequence ID" value="CDG18230.1"/>
    <property type="molecule type" value="Genomic_DNA"/>
</dbReference>
<protein>
    <recommendedName>
        <fullName evidence="4">Type 1 fimbrial protein</fullName>
    </recommendedName>
</protein>
<feature type="chain" id="PRO_5001652153" description="Type 1 fimbrial protein" evidence="1">
    <location>
        <begin position="22"/>
        <end position="107"/>
    </location>
</feature>
<dbReference type="STRING" id="351671.XDD1_2531"/>
<dbReference type="AlphaFoldDB" id="A0A068QWP4"/>
<dbReference type="Proteomes" id="UP000032721">
    <property type="component" value="Chromosome"/>
</dbReference>
<evidence type="ECO:0000313" key="3">
    <source>
        <dbReference type="Proteomes" id="UP000032721"/>
    </source>
</evidence>
<gene>
    <name evidence="2" type="ORF">XDD1_2531</name>
</gene>
<organism evidence="2 3">
    <name type="scientific">Xenorhabdus doucetiae</name>
    <dbReference type="NCBI Taxonomy" id="351671"/>
    <lineage>
        <taxon>Bacteria</taxon>
        <taxon>Pseudomonadati</taxon>
        <taxon>Pseudomonadota</taxon>
        <taxon>Gammaproteobacteria</taxon>
        <taxon>Enterobacterales</taxon>
        <taxon>Morganellaceae</taxon>
        <taxon>Xenorhabdus</taxon>
    </lineage>
</organism>
<feature type="signal peptide" evidence="1">
    <location>
        <begin position="1"/>
        <end position="21"/>
    </location>
</feature>
<dbReference type="KEGG" id="xdo:XDD1_2531"/>
<sequence>MLMLRKMTTFLFMSLSYPIMANSPSTSSSGAIYFHGAIVDPPCQFSWDEEHTEMVCWYNGKQLKQDKVIEYQKDRKFLLSIEKHIGKEEIRWVGTNKELGIVIITYH</sequence>
<proteinExistence type="predicted"/>
<evidence type="ECO:0000313" key="2">
    <source>
        <dbReference type="EMBL" id="CDG18230.1"/>
    </source>
</evidence>